<dbReference type="PANTHER" id="PTHR46714">
    <property type="entry name" value="TRANSCRIPTIONAL ACTIVATOR HAC1"/>
    <property type="match status" value="1"/>
</dbReference>
<evidence type="ECO:0000256" key="6">
    <source>
        <dbReference type="ARBA" id="ARBA00023230"/>
    </source>
</evidence>
<comment type="subcellular location">
    <subcellularLocation>
        <location evidence="1">Nucleus</location>
    </subcellularLocation>
</comment>
<dbReference type="Pfam" id="PF00170">
    <property type="entry name" value="bZIP_1"/>
    <property type="match status" value="1"/>
</dbReference>
<evidence type="ECO:0000313" key="11">
    <source>
        <dbReference type="Proteomes" id="UP000024837"/>
    </source>
</evidence>
<keyword evidence="11" id="KW-1185">Reference proteome</keyword>
<name>W7I6H0_9PEZI</name>
<evidence type="ECO:0000256" key="8">
    <source>
        <dbReference type="SAM" id="MobiDB-lite"/>
    </source>
</evidence>
<keyword evidence="4" id="KW-0238">DNA-binding</keyword>
<dbReference type="GO" id="GO:0003677">
    <property type="term" value="F:DNA binding"/>
    <property type="evidence" value="ECO:0007669"/>
    <property type="project" value="UniProtKB-KW"/>
</dbReference>
<keyword evidence="7" id="KW-0539">Nucleus</keyword>
<dbReference type="InterPro" id="IPR044280">
    <property type="entry name" value="Hac1/HY5"/>
</dbReference>
<dbReference type="CDD" id="cd14710">
    <property type="entry name" value="bZIP_HAC1-like"/>
    <property type="match status" value="1"/>
</dbReference>
<dbReference type="GO" id="GO:0005634">
    <property type="term" value="C:nucleus"/>
    <property type="evidence" value="ECO:0007669"/>
    <property type="project" value="UniProtKB-SubCell"/>
</dbReference>
<reference evidence="10 11" key="1">
    <citation type="submission" date="2013-05" db="EMBL/GenBank/DDBJ databases">
        <title>Drechslerella stenobrocha genome reveals carnivorous origination and mechanical trapping mechanism of predatory fungi.</title>
        <authorList>
            <person name="Liu X."/>
            <person name="Zhang W."/>
            <person name="Liu K."/>
        </authorList>
    </citation>
    <scope>NUCLEOTIDE SEQUENCE [LARGE SCALE GENOMIC DNA]</scope>
    <source>
        <strain evidence="10 11">248</strain>
    </source>
</reference>
<dbReference type="Gene3D" id="1.20.5.170">
    <property type="match status" value="1"/>
</dbReference>
<accession>W7I6H0</accession>
<keyword evidence="3" id="KW-0805">Transcription regulation</keyword>
<evidence type="ECO:0000313" key="10">
    <source>
        <dbReference type="EMBL" id="EWC47788.1"/>
    </source>
</evidence>
<evidence type="ECO:0000256" key="1">
    <source>
        <dbReference type="ARBA" id="ARBA00004123"/>
    </source>
</evidence>
<dbReference type="SMART" id="SM00338">
    <property type="entry name" value="BRLZ"/>
    <property type="match status" value="1"/>
</dbReference>
<sequence length="357" mass="39682">MSSPTSEPCSPDLGVWDTDGMSYDLLIKNMTLLPPSPPHTSDDESESSPAPSADSPKPEDEKSDDADADKKKPAKKRKSWGQELPTPTTNLPPRKRAKTEAEKEQRRIERVLRNRAAAHSSRERKRAEQEALEKRKKEIEVENREMKIRLAQIEEEFAEFQKKYEQLERNYLLAKAQIPGFVPQALLDDKVIVSDNVAMADVQALSPQSLVQSPPVKAEDDMQTDLLAAAPPASLNTTQHHATVLCLRDLQSVDSLWSDWTLFDDSIVTGVTEPLSFTLPTTMTIDMESSQDKNLDLVVPLTTASSDDLPAPSLSDSTYLDMSFDLFGLGKDEKQTIDLDFLSEPSMALGDLSIPDM</sequence>
<keyword evidence="6" id="KW-0834">Unfolded protein response</keyword>
<dbReference type="HOGENOM" id="CLU_933752_0_0_1"/>
<feature type="region of interest" description="Disordered" evidence="8">
    <location>
        <begin position="27"/>
        <end position="133"/>
    </location>
</feature>
<feature type="compositionally biased region" description="Basic and acidic residues" evidence="8">
    <location>
        <begin position="98"/>
        <end position="112"/>
    </location>
</feature>
<dbReference type="PANTHER" id="PTHR46714:SF6">
    <property type="entry name" value="TRANSCRIPTIONAL ACTIVATOR HAC1"/>
    <property type="match status" value="1"/>
</dbReference>
<comment type="similarity">
    <text evidence="2">Belongs to the bZIP family.</text>
</comment>
<evidence type="ECO:0000256" key="4">
    <source>
        <dbReference type="ARBA" id="ARBA00023125"/>
    </source>
</evidence>
<gene>
    <name evidence="10" type="ORF">DRE_02988</name>
</gene>
<dbReference type="AlphaFoldDB" id="W7I6H0"/>
<dbReference type="Proteomes" id="UP000024837">
    <property type="component" value="Unassembled WGS sequence"/>
</dbReference>
<evidence type="ECO:0000256" key="2">
    <source>
        <dbReference type="ARBA" id="ARBA00007163"/>
    </source>
</evidence>
<proteinExistence type="inferred from homology"/>
<evidence type="ECO:0000256" key="5">
    <source>
        <dbReference type="ARBA" id="ARBA00023163"/>
    </source>
</evidence>
<evidence type="ECO:0000259" key="9">
    <source>
        <dbReference type="PROSITE" id="PS50217"/>
    </source>
</evidence>
<dbReference type="EMBL" id="KI966408">
    <property type="protein sequence ID" value="EWC47788.1"/>
    <property type="molecule type" value="Genomic_DNA"/>
</dbReference>
<dbReference type="SUPFAM" id="SSF57959">
    <property type="entry name" value="Leucine zipper domain"/>
    <property type="match status" value="1"/>
</dbReference>
<evidence type="ECO:0000256" key="7">
    <source>
        <dbReference type="ARBA" id="ARBA00023242"/>
    </source>
</evidence>
<dbReference type="GO" id="GO:0000981">
    <property type="term" value="F:DNA-binding transcription factor activity, RNA polymerase II-specific"/>
    <property type="evidence" value="ECO:0007669"/>
    <property type="project" value="InterPro"/>
</dbReference>
<organism evidence="10 11">
    <name type="scientific">Drechslerella stenobrocha 248</name>
    <dbReference type="NCBI Taxonomy" id="1043628"/>
    <lineage>
        <taxon>Eukaryota</taxon>
        <taxon>Fungi</taxon>
        <taxon>Dikarya</taxon>
        <taxon>Ascomycota</taxon>
        <taxon>Pezizomycotina</taxon>
        <taxon>Orbiliomycetes</taxon>
        <taxon>Orbiliales</taxon>
        <taxon>Orbiliaceae</taxon>
        <taxon>Drechslerella</taxon>
    </lineage>
</organism>
<dbReference type="OrthoDB" id="674948at2759"/>
<dbReference type="InterPro" id="IPR046347">
    <property type="entry name" value="bZIP_sf"/>
</dbReference>
<feature type="domain" description="BZIP" evidence="9">
    <location>
        <begin position="104"/>
        <end position="167"/>
    </location>
</feature>
<dbReference type="PROSITE" id="PS50217">
    <property type="entry name" value="BZIP"/>
    <property type="match status" value="1"/>
</dbReference>
<dbReference type="InterPro" id="IPR004827">
    <property type="entry name" value="bZIP"/>
</dbReference>
<protein>
    <recommendedName>
        <fullName evidence="9">BZIP domain-containing protein</fullName>
    </recommendedName>
</protein>
<dbReference type="GO" id="GO:0045944">
    <property type="term" value="P:positive regulation of transcription by RNA polymerase II"/>
    <property type="evidence" value="ECO:0007669"/>
    <property type="project" value="InterPro"/>
</dbReference>
<keyword evidence="5" id="KW-0804">Transcription</keyword>
<evidence type="ECO:0000256" key="3">
    <source>
        <dbReference type="ARBA" id="ARBA00023015"/>
    </source>
</evidence>
<dbReference type="GO" id="GO:0006986">
    <property type="term" value="P:response to unfolded protein"/>
    <property type="evidence" value="ECO:0007669"/>
    <property type="project" value="UniProtKB-KW"/>
</dbReference>